<comment type="similarity">
    <text evidence="2 7">Belongs to the UPF0056 (MarC) family.</text>
</comment>
<evidence type="ECO:0000256" key="5">
    <source>
        <dbReference type="ARBA" id="ARBA00022989"/>
    </source>
</evidence>
<keyword evidence="5 7" id="KW-1133">Transmembrane helix</keyword>
<gene>
    <name evidence="8" type="ORF">P9271_03865</name>
</gene>
<comment type="caution">
    <text evidence="8">The sequence shown here is derived from an EMBL/GenBank/DDBJ whole genome shotgun (WGS) entry which is preliminary data.</text>
</comment>
<feature type="transmembrane region" description="Helical" evidence="7">
    <location>
        <begin position="6"/>
        <end position="32"/>
    </location>
</feature>
<proteinExistence type="inferred from homology"/>
<feature type="transmembrane region" description="Helical" evidence="7">
    <location>
        <begin position="72"/>
        <end position="91"/>
    </location>
</feature>
<dbReference type="NCBIfam" id="TIGR00427">
    <property type="entry name" value="NAAT family transporter"/>
    <property type="match status" value="1"/>
</dbReference>
<evidence type="ECO:0000256" key="6">
    <source>
        <dbReference type="ARBA" id="ARBA00023136"/>
    </source>
</evidence>
<accession>A0ABU6NTK1</accession>
<evidence type="ECO:0000313" key="8">
    <source>
        <dbReference type="EMBL" id="MED4400475.1"/>
    </source>
</evidence>
<feature type="transmembrane region" description="Helical" evidence="7">
    <location>
        <begin position="144"/>
        <end position="164"/>
    </location>
</feature>
<organism evidence="8 9">
    <name type="scientific">Metabacillus fastidiosus</name>
    <dbReference type="NCBI Taxonomy" id="1458"/>
    <lineage>
        <taxon>Bacteria</taxon>
        <taxon>Bacillati</taxon>
        <taxon>Bacillota</taxon>
        <taxon>Bacilli</taxon>
        <taxon>Bacillales</taxon>
        <taxon>Bacillaceae</taxon>
        <taxon>Metabacillus</taxon>
    </lineage>
</organism>
<evidence type="ECO:0000256" key="4">
    <source>
        <dbReference type="ARBA" id="ARBA00022692"/>
    </source>
</evidence>
<keyword evidence="3" id="KW-1003">Cell membrane</keyword>
<dbReference type="Proteomes" id="UP001342826">
    <property type="component" value="Unassembled WGS sequence"/>
</dbReference>
<dbReference type="GeneID" id="301143278"/>
<feature type="transmembrane region" description="Helical" evidence="7">
    <location>
        <begin position="44"/>
        <end position="66"/>
    </location>
</feature>
<keyword evidence="9" id="KW-1185">Reference proteome</keyword>
<feature type="transmembrane region" description="Helical" evidence="7">
    <location>
        <begin position="112"/>
        <end position="132"/>
    </location>
</feature>
<keyword evidence="6 7" id="KW-0472">Membrane</keyword>
<dbReference type="InterPro" id="IPR002771">
    <property type="entry name" value="Multi_antbiot-R_MarC"/>
</dbReference>
<evidence type="ECO:0000313" key="9">
    <source>
        <dbReference type="Proteomes" id="UP001342826"/>
    </source>
</evidence>
<comment type="subcellular location">
    <subcellularLocation>
        <location evidence="1 7">Cell membrane</location>
        <topology evidence="1 7">Multi-pass membrane protein</topology>
    </subcellularLocation>
</comment>
<dbReference type="RefSeq" id="WP_066235587.1">
    <property type="nucleotide sequence ID" value="NZ_JARTFQ010000010.1"/>
</dbReference>
<evidence type="ECO:0000256" key="7">
    <source>
        <dbReference type="RuleBase" id="RU362048"/>
    </source>
</evidence>
<keyword evidence="4 7" id="KW-0812">Transmembrane</keyword>
<evidence type="ECO:0000256" key="2">
    <source>
        <dbReference type="ARBA" id="ARBA00009784"/>
    </source>
</evidence>
<evidence type="ECO:0000256" key="1">
    <source>
        <dbReference type="ARBA" id="ARBA00004651"/>
    </source>
</evidence>
<reference evidence="8 9" key="1">
    <citation type="submission" date="2023-03" db="EMBL/GenBank/DDBJ databases">
        <title>Bacillus Genome Sequencing.</title>
        <authorList>
            <person name="Dunlap C."/>
        </authorList>
    </citation>
    <scope>NUCLEOTIDE SEQUENCE [LARGE SCALE GENOMIC DNA]</scope>
    <source>
        <strain evidence="8 9">NRS-1717</strain>
    </source>
</reference>
<evidence type="ECO:0000256" key="3">
    <source>
        <dbReference type="ARBA" id="ARBA00022475"/>
    </source>
</evidence>
<dbReference type="Pfam" id="PF01914">
    <property type="entry name" value="MarC"/>
    <property type="match status" value="1"/>
</dbReference>
<sequence length="207" mass="22497">MITLLFKVIVSFFAVMNPIGNIPIFISLTNGYSQEQKKRTARKAAIVSLCILTVFLILGKFIFAMFGITIHAFRIAGGILIFGIAFNLLHAKTSKAQTPHSEEKEEAAEKEDISITPLALPIMAGPGTIATVMTHANSYDIPNLIVVFVSFSLVLALSYVLFYYSTPIIAKLGQGGLNIITRLMGLILAVISIQMIAEGIKGLFPHL</sequence>
<dbReference type="EMBL" id="JARTFS010000004">
    <property type="protein sequence ID" value="MED4400475.1"/>
    <property type="molecule type" value="Genomic_DNA"/>
</dbReference>
<dbReference type="PANTHER" id="PTHR33508">
    <property type="entry name" value="UPF0056 MEMBRANE PROTEIN YHCE"/>
    <property type="match status" value="1"/>
</dbReference>
<feature type="transmembrane region" description="Helical" evidence="7">
    <location>
        <begin position="176"/>
        <end position="197"/>
    </location>
</feature>
<protein>
    <recommendedName>
        <fullName evidence="7">UPF0056 membrane protein</fullName>
    </recommendedName>
</protein>
<dbReference type="PANTHER" id="PTHR33508:SF1">
    <property type="entry name" value="UPF0056 MEMBRANE PROTEIN YHCE"/>
    <property type="match status" value="1"/>
</dbReference>
<name>A0ABU6NTK1_9BACI</name>